<protein>
    <recommendedName>
        <fullName evidence="2">Fibroblast growth factor</fullName>
        <shortName evidence="2">FGF</shortName>
    </recommendedName>
</protein>
<dbReference type="InterPro" id="IPR008996">
    <property type="entry name" value="IL1/FGF"/>
</dbReference>
<reference evidence="3" key="1">
    <citation type="journal article" date="2011" name="Proc. Natl. Acad. Sci. U.S.A.">
        <title>Amphioxus FGF signaling predicts the acquisition of vertebrate morphological traits.</title>
        <authorList>
            <person name="Bertrand S."/>
            <person name="Camasses A."/>
            <person name="Somorjai I."/>
            <person name="Belgacem M.R."/>
            <person name="Chabrol O."/>
            <person name="Escande M.L."/>
            <person name="Pontarotti P."/>
            <person name="Escriva H."/>
        </authorList>
    </citation>
    <scope>NUCLEOTIDE SEQUENCE</scope>
</reference>
<dbReference type="GO" id="GO:0008083">
    <property type="term" value="F:growth factor activity"/>
    <property type="evidence" value="ECO:0007669"/>
    <property type="project" value="InterPro"/>
</dbReference>
<dbReference type="Pfam" id="PF00167">
    <property type="entry name" value="FGF"/>
    <property type="match status" value="1"/>
</dbReference>
<dbReference type="Gene3D" id="2.80.10.50">
    <property type="match status" value="1"/>
</dbReference>
<dbReference type="PROSITE" id="PS00247">
    <property type="entry name" value="HBGF_FGF"/>
    <property type="match status" value="1"/>
</dbReference>
<evidence type="ECO:0000256" key="1">
    <source>
        <dbReference type="ARBA" id="ARBA00007936"/>
    </source>
</evidence>
<dbReference type="CDD" id="cd00058">
    <property type="entry name" value="beta-trefoil_FGF"/>
    <property type="match status" value="1"/>
</dbReference>
<evidence type="ECO:0000256" key="2">
    <source>
        <dbReference type="RuleBase" id="RU049442"/>
    </source>
</evidence>
<dbReference type="AlphaFoldDB" id="G0X2J1"/>
<dbReference type="SMART" id="SM00442">
    <property type="entry name" value="FGF"/>
    <property type="match status" value="1"/>
</dbReference>
<comment type="similarity">
    <text evidence="1 2">Belongs to the heparin-binding growth factors family.</text>
</comment>
<proteinExistence type="evidence at transcript level"/>
<sequence length="229" mass="26033">MYTMQDVFIFKVLSLAYVLFLKTSVGIPVLTSYARDSERFTRGVSAEDSGVVRIRQLYCRSNGFHLRIDANGTVGGTREDNHPDSVMELFPVVYAAHSPFDSPYNGEVRILGLNTRFHLCISNDTGRLYSSEVSGPDCVFRETLEENGYNTYSSTNTLSDSGSTEQHWYVALGRRGHPKRFNITVDITEPDFASGLLSLPAQRQHRRRRHPPRSAQFLLREVTYRLETE</sequence>
<dbReference type="EMBL" id="HM854710">
    <property type="protein sequence ID" value="ADU32860.1"/>
    <property type="molecule type" value="mRNA"/>
</dbReference>
<name>G0X2J1_BRALA</name>
<dbReference type="SUPFAM" id="SSF50353">
    <property type="entry name" value="Cytokine"/>
    <property type="match status" value="1"/>
</dbReference>
<organism evidence="3">
    <name type="scientific">Branchiostoma lanceolatum</name>
    <name type="common">Common lancelet</name>
    <name type="synonym">Amphioxus lanceolatum</name>
    <dbReference type="NCBI Taxonomy" id="7740"/>
    <lineage>
        <taxon>Eukaryota</taxon>
        <taxon>Metazoa</taxon>
        <taxon>Chordata</taxon>
        <taxon>Cephalochordata</taxon>
        <taxon>Leptocardii</taxon>
        <taxon>Amphioxiformes</taxon>
        <taxon>Branchiostomatidae</taxon>
        <taxon>Branchiostoma</taxon>
    </lineage>
</organism>
<dbReference type="InterPro" id="IPR002209">
    <property type="entry name" value="Fibroblast_GF_fam"/>
</dbReference>
<evidence type="ECO:0000313" key="3">
    <source>
        <dbReference type="EMBL" id="ADU32860.1"/>
    </source>
</evidence>
<dbReference type="InterPro" id="IPR056378">
    <property type="entry name" value="Let-756-like_FGF"/>
</dbReference>
<accession>G0X2J1</accession>
<dbReference type="PANTHER" id="PTHR11486">
    <property type="entry name" value="FIBROBLAST GROWTH FACTOR"/>
    <property type="match status" value="1"/>
</dbReference>